<evidence type="ECO:0000313" key="3">
    <source>
        <dbReference type="Proteomes" id="UP000810207"/>
    </source>
</evidence>
<dbReference type="Gene3D" id="1.10.260.40">
    <property type="entry name" value="lambda repressor-like DNA-binding domains"/>
    <property type="match status" value="1"/>
</dbReference>
<keyword evidence="3" id="KW-1185">Reference proteome</keyword>
<dbReference type="Proteomes" id="UP000810207">
    <property type="component" value="Unassembled WGS sequence"/>
</dbReference>
<dbReference type="PANTHER" id="PTHR37301:SF1">
    <property type="entry name" value="DNA-BINDING PROTEIN"/>
    <property type="match status" value="1"/>
</dbReference>
<name>A0ABS4RVE7_PAEXY</name>
<feature type="domain" description="HTH cro/C1-type" evidence="1">
    <location>
        <begin position="6"/>
        <end position="64"/>
    </location>
</feature>
<protein>
    <submittedName>
        <fullName evidence="2">Transcriptional regulator</fullName>
    </submittedName>
</protein>
<evidence type="ECO:0000259" key="1">
    <source>
        <dbReference type="PROSITE" id="PS50943"/>
    </source>
</evidence>
<dbReference type="SUPFAM" id="SSF47413">
    <property type="entry name" value="lambda repressor-like DNA-binding domains"/>
    <property type="match status" value="1"/>
</dbReference>
<evidence type="ECO:0000313" key="2">
    <source>
        <dbReference type="EMBL" id="MBP2246416.1"/>
    </source>
</evidence>
<gene>
    <name evidence="2" type="ORF">J2Z28_003064</name>
</gene>
<sequence>MIKFTLDEVLKDKGMTMYALAKKSGVRPNTIGQWVTGNGAEVKSITIDTLERICLALECKPGDIIKMIDEN</sequence>
<dbReference type="PANTHER" id="PTHR37301">
    <property type="entry name" value="DNA-BINDING PROTEIN-RELATED"/>
    <property type="match status" value="1"/>
</dbReference>
<dbReference type="RefSeq" id="WP_211083057.1">
    <property type="nucleotide sequence ID" value="NZ_CBCSLC010000053.1"/>
</dbReference>
<dbReference type="SMART" id="SM00530">
    <property type="entry name" value="HTH_XRE"/>
    <property type="match status" value="1"/>
</dbReference>
<organism evidence="2 3">
    <name type="scientific">Paenibacillus xylanexedens</name>
    <dbReference type="NCBI Taxonomy" id="528191"/>
    <lineage>
        <taxon>Bacteria</taxon>
        <taxon>Bacillati</taxon>
        <taxon>Bacillota</taxon>
        <taxon>Bacilli</taxon>
        <taxon>Bacillales</taxon>
        <taxon>Paenibacillaceae</taxon>
        <taxon>Paenibacillus</taxon>
    </lineage>
</organism>
<proteinExistence type="predicted"/>
<dbReference type="InterPro" id="IPR001387">
    <property type="entry name" value="Cro/C1-type_HTH"/>
</dbReference>
<comment type="caution">
    <text evidence="2">The sequence shown here is derived from an EMBL/GenBank/DDBJ whole genome shotgun (WGS) entry which is preliminary data.</text>
</comment>
<dbReference type="InterPro" id="IPR010982">
    <property type="entry name" value="Lambda_DNA-bd_dom_sf"/>
</dbReference>
<reference evidence="2 3" key="1">
    <citation type="submission" date="2021-03" db="EMBL/GenBank/DDBJ databases">
        <title>Genomic Encyclopedia of Type Strains, Phase IV (KMG-IV): sequencing the most valuable type-strain genomes for metagenomic binning, comparative biology and taxonomic classification.</title>
        <authorList>
            <person name="Goeker M."/>
        </authorList>
    </citation>
    <scope>NUCLEOTIDE SEQUENCE [LARGE SCALE GENOMIC DNA]</scope>
    <source>
        <strain evidence="2 3">DSM 21292</strain>
    </source>
</reference>
<dbReference type="EMBL" id="JAGIKV010000010">
    <property type="protein sequence ID" value="MBP2246416.1"/>
    <property type="molecule type" value="Genomic_DNA"/>
</dbReference>
<accession>A0ABS4RVE7</accession>
<dbReference type="PROSITE" id="PS50943">
    <property type="entry name" value="HTH_CROC1"/>
    <property type="match status" value="1"/>
</dbReference>
<dbReference type="Pfam" id="PF13443">
    <property type="entry name" value="HTH_26"/>
    <property type="match status" value="1"/>
</dbReference>
<dbReference type="CDD" id="cd00093">
    <property type="entry name" value="HTH_XRE"/>
    <property type="match status" value="1"/>
</dbReference>